<dbReference type="InterPro" id="IPR011055">
    <property type="entry name" value="Dup_hybrid_motif"/>
</dbReference>
<evidence type="ECO:0000313" key="8">
    <source>
        <dbReference type="Proteomes" id="UP001335737"/>
    </source>
</evidence>
<reference evidence="7 8" key="1">
    <citation type="journal article" date="2024" name="Int. J. Syst. Evol. Microbiol.">
        <title>Virgibacillus tibetensis sp. nov., isolated from salt lake on the Tibetan Plateau of China.</title>
        <authorList>
            <person name="Phurbu D."/>
            <person name="Liu Z.-X."/>
            <person name="Wang R."/>
            <person name="Zheng Y.-Y."/>
            <person name="Liu H.-C."/>
            <person name="Zhou Y.-G."/>
            <person name="Yu Y.-J."/>
            <person name="Li A.-H."/>
        </authorList>
    </citation>
    <scope>NUCLEOTIDE SEQUENCE [LARGE SCALE GENOMIC DNA]</scope>
    <source>
        <strain evidence="7 8">C22-A2</strain>
    </source>
</reference>
<organism evidence="7 8">
    <name type="scientific">Virgibacillus tibetensis</name>
    <dbReference type="NCBI Taxonomy" id="3042313"/>
    <lineage>
        <taxon>Bacteria</taxon>
        <taxon>Bacillati</taxon>
        <taxon>Bacillota</taxon>
        <taxon>Bacilli</taxon>
        <taxon>Bacillales</taxon>
        <taxon>Bacillaceae</taxon>
        <taxon>Virgibacillus</taxon>
    </lineage>
</organism>
<keyword evidence="2" id="KW-0175">Coiled coil</keyword>
<feature type="signal peptide" evidence="4">
    <location>
        <begin position="1"/>
        <end position="26"/>
    </location>
</feature>
<accession>A0ABU6KDE6</accession>
<feature type="domain" description="Peptidoglycan hydrolase PcsB coiled-coil" evidence="6">
    <location>
        <begin position="123"/>
        <end position="194"/>
    </location>
</feature>
<evidence type="ECO:0000256" key="2">
    <source>
        <dbReference type="SAM" id="Coils"/>
    </source>
</evidence>
<evidence type="ECO:0000259" key="5">
    <source>
        <dbReference type="Pfam" id="PF01551"/>
    </source>
</evidence>
<proteinExistence type="predicted"/>
<evidence type="ECO:0000256" key="3">
    <source>
        <dbReference type="SAM" id="MobiDB-lite"/>
    </source>
</evidence>
<feature type="compositionally biased region" description="Low complexity" evidence="3">
    <location>
        <begin position="309"/>
        <end position="318"/>
    </location>
</feature>
<dbReference type="PANTHER" id="PTHR21666:SF270">
    <property type="entry name" value="MUREIN HYDROLASE ACTIVATOR ENVC"/>
    <property type="match status" value="1"/>
</dbReference>
<dbReference type="PANTHER" id="PTHR21666">
    <property type="entry name" value="PEPTIDASE-RELATED"/>
    <property type="match status" value="1"/>
</dbReference>
<evidence type="ECO:0000259" key="6">
    <source>
        <dbReference type="Pfam" id="PF24568"/>
    </source>
</evidence>
<evidence type="ECO:0000313" key="7">
    <source>
        <dbReference type="EMBL" id="MEC5422844.1"/>
    </source>
</evidence>
<dbReference type="InterPro" id="IPR057309">
    <property type="entry name" value="PcsB_CC"/>
</dbReference>
<dbReference type="SUPFAM" id="SSF51261">
    <property type="entry name" value="Duplicated hybrid motif"/>
    <property type="match status" value="1"/>
</dbReference>
<feature type="coiled-coil region" evidence="2">
    <location>
        <begin position="79"/>
        <end position="145"/>
    </location>
</feature>
<feature type="region of interest" description="Disordered" evidence="3">
    <location>
        <begin position="283"/>
        <end position="324"/>
    </location>
</feature>
<dbReference type="Pfam" id="PF01551">
    <property type="entry name" value="Peptidase_M23"/>
    <property type="match status" value="1"/>
</dbReference>
<keyword evidence="1 4" id="KW-0732">Signal</keyword>
<sequence>MRKVSLVVIMAILVLTSSLTSSKSISAESIDGLNKKINELEKEQGDLKKQQGNIDGDKKNTEGKINENLNEQSTVEQEINTIDEKLNDTKSKINAKEEEITTTNQEIEDLNNRIEELREEIIVLHERIEKREEMLKERLRAIQKSGGNMKYIEVILGSQNFGDFISRSSAVNTIMDQDKNIMEAHTADKLALEESKLEVETKKDEVEDKKVALEGQKEELVALKGDLDKQLAQKETLMAELEEEHNHLEEYKVSLEEEQAILAAQTSAIEKAKQLAQSEKGQLEQLAREEEARKEAERKKAEKQKTAQSTSSSPSPSTGGSGIFIWPAAGGMSSSYGNRIHPIHGGQKLHAGIDIAAGVGTTLKAAGTGVVVSAGWMGGYGNTILISHNINGKTYTTLYAHLSRMSVSPGQAVSQGQTIGATGNTGASTGPHLHFEVHNGPWKGSSSSVNPLNYLR</sequence>
<dbReference type="RefSeq" id="WP_327606417.1">
    <property type="nucleotide sequence ID" value="NZ_JARZFX010000002.1"/>
</dbReference>
<dbReference type="InterPro" id="IPR050570">
    <property type="entry name" value="Cell_wall_metabolism_enzyme"/>
</dbReference>
<dbReference type="Gene3D" id="6.10.250.3150">
    <property type="match status" value="1"/>
</dbReference>
<dbReference type="CDD" id="cd12797">
    <property type="entry name" value="M23_peptidase"/>
    <property type="match status" value="1"/>
</dbReference>
<dbReference type="Proteomes" id="UP001335737">
    <property type="component" value="Unassembled WGS sequence"/>
</dbReference>
<feature type="domain" description="M23ase beta-sheet core" evidence="5">
    <location>
        <begin position="349"/>
        <end position="439"/>
    </location>
</feature>
<name>A0ABU6KDE6_9BACI</name>
<dbReference type="InterPro" id="IPR016047">
    <property type="entry name" value="M23ase_b-sheet_dom"/>
</dbReference>
<dbReference type="EMBL" id="JARZFX010000002">
    <property type="protein sequence ID" value="MEC5422844.1"/>
    <property type="molecule type" value="Genomic_DNA"/>
</dbReference>
<dbReference type="Pfam" id="PF24568">
    <property type="entry name" value="CC_PcsB"/>
    <property type="match status" value="1"/>
</dbReference>
<comment type="caution">
    <text evidence="7">The sequence shown here is derived from an EMBL/GenBank/DDBJ whole genome shotgun (WGS) entry which is preliminary data.</text>
</comment>
<feature type="compositionally biased region" description="Basic and acidic residues" evidence="3">
    <location>
        <begin position="286"/>
        <end position="305"/>
    </location>
</feature>
<keyword evidence="8" id="KW-1185">Reference proteome</keyword>
<evidence type="ECO:0000256" key="4">
    <source>
        <dbReference type="SAM" id="SignalP"/>
    </source>
</evidence>
<feature type="region of interest" description="Disordered" evidence="3">
    <location>
        <begin position="43"/>
        <end position="64"/>
    </location>
</feature>
<feature type="chain" id="PRO_5045805215" evidence="4">
    <location>
        <begin position="27"/>
        <end position="456"/>
    </location>
</feature>
<evidence type="ECO:0000256" key="1">
    <source>
        <dbReference type="ARBA" id="ARBA00022729"/>
    </source>
</evidence>
<protein>
    <submittedName>
        <fullName evidence="7">Peptidoglycan DD-metalloendopeptidase family protein</fullName>
    </submittedName>
</protein>
<dbReference type="Gene3D" id="2.70.70.10">
    <property type="entry name" value="Glucose Permease (Domain IIA)"/>
    <property type="match status" value="1"/>
</dbReference>
<gene>
    <name evidence="7" type="ORF">QGM71_04940</name>
</gene>